<dbReference type="AlphaFoldDB" id="A0AAN4PSP5"/>
<feature type="region of interest" description="Disordered" evidence="1">
    <location>
        <begin position="1"/>
        <end position="29"/>
    </location>
</feature>
<evidence type="ECO:0008006" key="4">
    <source>
        <dbReference type="Google" id="ProtNLM"/>
    </source>
</evidence>
<comment type="caution">
    <text evidence="2">The sequence shown here is derived from an EMBL/GenBank/DDBJ whole genome shotgun (WGS) entry which is preliminary data.</text>
</comment>
<feature type="compositionally biased region" description="Low complexity" evidence="1">
    <location>
        <begin position="15"/>
        <end position="24"/>
    </location>
</feature>
<proteinExistence type="predicted"/>
<evidence type="ECO:0000256" key="1">
    <source>
        <dbReference type="SAM" id="MobiDB-lite"/>
    </source>
</evidence>
<sequence length="353" mass="40107">MVLEINSKCRLSSDGQQGNQQGPQDESSRFSTLTLGAAEMANGVQPSLLDGSLTAFSRRLCEYMEHWSLQLPSFGLARHVAGEESGWSQQPARSSKSFLGRAADEPALLLNKANTDYLAGEIGRRIFRFMMKREEAFEVGLSLSQIGMDSLMAIELQRWWKKALVWISVCWRSRGLVYWSSWARFRELLYYLFTPFFVIFESIVHHHNHGPTIEQDLSLLATMVTYFADMRSQMRPLASVCSKLQHTAVVFLQLAQTHVRPKASTKPGSKATRPSKQAISSRLDGLPHSYLEWLPADMDNTYRVLEVEMQDATDRHSGPSDGTDLREFPTRGTTSDRVFDWFSWDAYYAEIVS</sequence>
<evidence type="ECO:0000313" key="3">
    <source>
        <dbReference type="Proteomes" id="UP000051487"/>
    </source>
</evidence>
<evidence type="ECO:0000313" key="2">
    <source>
        <dbReference type="EMBL" id="GAQ11744.1"/>
    </source>
</evidence>
<dbReference type="EMBL" id="BCLY01000017">
    <property type="protein sequence ID" value="GAQ11744.1"/>
    <property type="molecule type" value="Genomic_DNA"/>
</dbReference>
<reference evidence="2 3" key="1">
    <citation type="submission" date="2015-11" db="EMBL/GenBank/DDBJ databases">
        <title>Aspergillus lentulus strain IFM 54703T.</title>
        <authorList>
            <person name="Kusuya Y."/>
            <person name="Sakai K."/>
            <person name="Kamei K."/>
            <person name="Takahashi H."/>
            <person name="Yaguchi T."/>
        </authorList>
    </citation>
    <scope>NUCLEOTIDE SEQUENCE [LARGE SCALE GENOMIC DNA]</scope>
    <source>
        <strain evidence="2 3">IFM 54703</strain>
    </source>
</reference>
<protein>
    <recommendedName>
        <fullName evidence="4">Carrier domain-containing protein</fullName>
    </recommendedName>
</protein>
<accession>A0AAN4PSP5</accession>
<feature type="region of interest" description="Disordered" evidence="1">
    <location>
        <begin position="261"/>
        <end position="280"/>
    </location>
</feature>
<dbReference type="Proteomes" id="UP000051487">
    <property type="component" value="Unassembled WGS sequence"/>
</dbReference>
<gene>
    <name evidence="2" type="ORF">ALT_9065</name>
</gene>
<name>A0AAN4PSP5_ASPLE</name>
<organism evidence="2 3">
    <name type="scientific">Aspergillus lentulus</name>
    <dbReference type="NCBI Taxonomy" id="293939"/>
    <lineage>
        <taxon>Eukaryota</taxon>
        <taxon>Fungi</taxon>
        <taxon>Dikarya</taxon>
        <taxon>Ascomycota</taxon>
        <taxon>Pezizomycotina</taxon>
        <taxon>Eurotiomycetes</taxon>
        <taxon>Eurotiomycetidae</taxon>
        <taxon>Eurotiales</taxon>
        <taxon>Aspergillaceae</taxon>
        <taxon>Aspergillus</taxon>
        <taxon>Aspergillus subgen. Fumigati</taxon>
    </lineage>
</organism>